<dbReference type="InterPro" id="IPR012981">
    <property type="entry name" value="PIH1_N"/>
</dbReference>
<name>A0A2T0FLU5_9ASCO</name>
<dbReference type="AlphaFoldDB" id="A0A2T0FLU5"/>
<keyword evidence="4" id="KW-1185">Reference proteome</keyword>
<organism evidence="3 4">
    <name type="scientific">Wickerhamiella sorbophila</name>
    <dbReference type="NCBI Taxonomy" id="45607"/>
    <lineage>
        <taxon>Eukaryota</taxon>
        <taxon>Fungi</taxon>
        <taxon>Dikarya</taxon>
        <taxon>Ascomycota</taxon>
        <taxon>Saccharomycotina</taxon>
        <taxon>Dipodascomycetes</taxon>
        <taxon>Dipodascales</taxon>
        <taxon>Trichomonascaceae</taxon>
        <taxon>Wickerhamiella</taxon>
    </lineage>
</organism>
<evidence type="ECO:0000313" key="4">
    <source>
        <dbReference type="Proteomes" id="UP000238350"/>
    </source>
</evidence>
<dbReference type="GO" id="GO:0005737">
    <property type="term" value="C:cytoplasm"/>
    <property type="evidence" value="ECO:0007669"/>
    <property type="project" value="TreeGrafter"/>
</dbReference>
<accession>A0A2T0FLU5</accession>
<comment type="caution">
    <text evidence="3">The sequence shown here is derived from an EMBL/GenBank/DDBJ whole genome shotgun (WGS) entry which is preliminary data.</text>
</comment>
<reference evidence="3 4" key="1">
    <citation type="submission" date="2017-04" db="EMBL/GenBank/DDBJ databases">
        <title>Genome sequencing of [Candida] sorbophila.</title>
        <authorList>
            <person name="Ahn J.O."/>
        </authorList>
    </citation>
    <scope>NUCLEOTIDE SEQUENCE [LARGE SCALE GENOMIC DNA]</scope>
    <source>
        <strain evidence="3 4">DS02</strain>
    </source>
</reference>
<dbReference type="PANTHER" id="PTHR22997">
    <property type="entry name" value="PIH1 DOMAIN-CONTAINING PROTEIN 1"/>
    <property type="match status" value="1"/>
</dbReference>
<dbReference type="GO" id="GO:0000492">
    <property type="term" value="P:box C/D snoRNP assembly"/>
    <property type="evidence" value="ECO:0007669"/>
    <property type="project" value="TreeGrafter"/>
</dbReference>
<dbReference type="GO" id="GO:0097255">
    <property type="term" value="C:R2TP complex"/>
    <property type="evidence" value="ECO:0007669"/>
    <property type="project" value="TreeGrafter"/>
</dbReference>
<dbReference type="Pfam" id="PF08190">
    <property type="entry name" value="PIH1"/>
    <property type="match status" value="1"/>
</dbReference>
<dbReference type="PANTHER" id="PTHR22997:SF0">
    <property type="entry name" value="PIH1 DOMAIN-CONTAINING PROTEIN 1"/>
    <property type="match status" value="1"/>
</dbReference>
<evidence type="ECO:0000313" key="3">
    <source>
        <dbReference type="EMBL" id="PRT55950.1"/>
    </source>
</evidence>
<dbReference type="GeneID" id="36517318"/>
<dbReference type="InterPro" id="IPR050734">
    <property type="entry name" value="PIH1/Kintoun_subfamily"/>
</dbReference>
<proteinExistence type="inferred from homology"/>
<evidence type="ECO:0000256" key="1">
    <source>
        <dbReference type="ARBA" id="ARBA00008511"/>
    </source>
</evidence>
<dbReference type="OrthoDB" id="5135119at2759"/>
<evidence type="ECO:0000259" key="2">
    <source>
        <dbReference type="Pfam" id="PF08190"/>
    </source>
</evidence>
<dbReference type="Proteomes" id="UP000238350">
    <property type="component" value="Unassembled WGS sequence"/>
</dbReference>
<dbReference type="STRING" id="45607.A0A2T0FLU5"/>
<dbReference type="EMBL" id="NDIQ01000022">
    <property type="protein sequence ID" value="PRT55950.1"/>
    <property type="molecule type" value="Genomic_DNA"/>
</dbReference>
<protein>
    <submittedName>
        <fullName evidence="3">Protein kintoun</fullName>
    </submittedName>
</protein>
<comment type="similarity">
    <text evidence="1">Belongs to the PIH1 family.</text>
</comment>
<feature type="domain" description="PIH1 N-terminal" evidence="2">
    <location>
        <begin position="3"/>
        <end position="135"/>
    </location>
</feature>
<dbReference type="RefSeq" id="XP_024665895.1">
    <property type="nucleotide sequence ID" value="XM_024810127.1"/>
</dbReference>
<dbReference type="GO" id="GO:1990904">
    <property type="term" value="C:ribonucleoprotein complex"/>
    <property type="evidence" value="ECO:0007669"/>
    <property type="project" value="TreeGrafter"/>
</dbReference>
<dbReference type="GO" id="GO:0006364">
    <property type="term" value="P:rRNA processing"/>
    <property type="evidence" value="ECO:0007669"/>
    <property type="project" value="TreeGrafter"/>
</dbReference>
<sequence>MKLHPIPGFVVKTRTAQGEKCFINLCSDEQVPQPDTLDASEIVLRIQQNVDWIVPIVVSPERTNRDKAGNPSRVWDCCMNPQVLNIGVVESGIKLLTIETCLELVEDAAGVQLDRQYSIPKMKSKGQLSNTEVSDESFAKPKTLEDMLAVSEAPVAPSSKPAVLIEELSETKQDYSHHIV</sequence>
<gene>
    <name evidence="3" type="ORF">B9G98_03570</name>
</gene>